<dbReference type="RefSeq" id="WP_007978996.1">
    <property type="nucleotide sequence ID" value="NZ_AEMG01000007.1"/>
</dbReference>
<dbReference type="EMBL" id="FRAN01000001">
    <property type="protein sequence ID" value="SHK05567.1"/>
    <property type="molecule type" value="Genomic_DNA"/>
</dbReference>
<dbReference type="Proteomes" id="UP000184203">
    <property type="component" value="Unassembled WGS sequence"/>
</dbReference>
<organism evidence="2 4">
    <name type="scientific">Haladaptatus paucihalophilus DX253</name>
    <dbReference type="NCBI Taxonomy" id="797209"/>
    <lineage>
        <taxon>Archaea</taxon>
        <taxon>Methanobacteriati</taxon>
        <taxon>Methanobacteriota</taxon>
        <taxon>Stenosarchaea group</taxon>
        <taxon>Halobacteria</taxon>
        <taxon>Halobacteriales</taxon>
        <taxon>Haladaptataceae</taxon>
        <taxon>Haladaptatus</taxon>
    </lineage>
</organism>
<dbReference type="EMBL" id="AEMG01000007">
    <property type="protein sequence ID" value="EFW92418.1"/>
    <property type="molecule type" value="Genomic_DNA"/>
</dbReference>
<name>E7QSK9_HALPU</name>
<feature type="transmembrane region" description="Helical" evidence="1">
    <location>
        <begin position="47"/>
        <end position="67"/>
    </location>
</feature>
<dbReference type="OrthoDB" id="383029at2157"/>
<evidence type="ECO:0000313" key="3">
    <source>
        <dbReference type="EMBL" id="SHK05567.1"/>
    </source>
</evidence>
<feature type="transmembrane region" description="Helical" evidence="1">
    <location>
        <begin position="20"/>
        <end position="41"/>
    </location>
</feature>
<feature type="transmembrane region" description="Helical" evidence="1">
    <location>
        <begin position="74"/>
        <end position="94"/>
    </location>
</feature>
<reference evidence="2 4" key="1">
    <citation type="journal article" date="2014" name="ISME J.">
        <title>Trehalose/2-sulfotrehalose biosynthesis and glycine-betaine uptake are widely spread mechanisms for osmoadaptation in the Halobacteriales.</title>
        <authorList>
            <person name="Youssef N.H."/>
            <person name="Savage-Ashlock K.N."/>
            <person name="McCully A.L."/>
            <person name="Luedtke B."/>
            <person name="Shaw E.I."/>
            <person name="Hoff W.D."/>
            <person name="Elshahed M.S."/>
        </authorList>
    </citation>
    <scope>NUCLEOTIDE SEQUENCE [LARGE SCALE GENOMIC DNA]</scope>
    <source>
        <strain evidence="2 4">DX253</strain>
    </source>
</reference>
<keyword evidence="5" id="KW-1185">Reference proteome</keyword>
<protein>
    <submittedName>
        <fullName evidence="2">Uncharacterized protein</fullName>
    </submittedName>
</protein>
<dbReference type="PATRIC" id="fig|797209.4.peg.1781"/>
<gene>
    <name evidence="3" type="ORF">SAMN05444342_0421</name>
    <name evidence="2" type="ORF">ZOD2009_08923</name>
</gene>
<evidence type="ECO:0000313" key="4">
    <source>
        <dbReference type="Proteomes" id="UP000003751"/>
    </source>
</evidence>
<reference evidence="3" key="2">
    <citation type="submission" date="2016-11" db="EMBL/GenBank/DDBJ databases">
        <authorList>
            <person name="Jaros S."/>
            <person name="Januszkiewicz K."/>
            <person name="Wedrychowicz H."/>
        </authorList>
    </citation>
    <scope>NUCLEOTIDE SEQUENCE [LARGE SCALE GENOMIC DNA]</scope>
    <source>
        <strain evidence="3">DX253</strain>
    </source>
</reference>
<dbReference type="AlphaFoldDB" id="E7QSK9"/>
<dbReference type="STRING" id="797209.GCA_000376445_00517"/>
<accession>E7QSK9</accession>
<keyword evidence="1" id="KW-0472">Membrane</keyword>
<reference evidence="5" key="3">
    <citation type="submission" date="2016-11" db="EMBL/GenBank/DDBJ databases">
        <authorList>
            <person name="Varghese N."/>
            <person name="Submissions S."/>
        </authorList>
    </citation>
    <scope>NUCLEOTIDE SEQUENCE [LARGE SCALE GENOMIC DNA]</scope>
    <source>
        <strain evidence="5">DX253</strain>
    </source>
</reference>
<keyword evidence="1" id="KW-1133">Transmembrane helix</keyword>
<proteinExistence type="predicted"/>
<evidence type="ECO:0000313" key="2">
    <source>
        <dbReference type="EMBL" id="EFW92418.1"/>
    </source>
</evidence>
<sequence length="137" mass="13837">MATVSELWGRSSAGKRHWRVFVGGYAAVVFALLVVVTLAGGSVFADSFLLSAALFYAPPFVSAASAFRGGGAPASLAVGLAPGVLFAFVVGSRALVGHPVQGEAPLWALTVGFSLLGVVGALLGYGLGRGVLRFVEG</sequence>
<dbReference type="Proteomes" id="UP000003751">
    <property type="component" value="Unassembled WGS sequence"/>
</dbReference>
<keyword evidence="1" id="KW-0812">Transmembrane</keyword>
<evidence type="ECO:0000256" key="1">
    <source>
        <dbReference type="SAM" id="Phobius"/>
    </source>
</evidence>
<feature type="transmembrane region" description="Helical" evidence="1">
    <location>
        <begin position="106"/>
        <end position="127"/>
    </location>
</feature>
<evidence type="ECO:0000313" key="5">
    <source>
        <dbReference type="Proteomes" id="UP000184203"/>
    </source>
</evidence>